<comment type="caution">
    <text evidence="2">The sequence shown here is derived from an EMBL/GenBank/DDBJ whole genome shotgun (WGS) entry which is preliminary data.</text>
</comment>
<proteinExistence type="inferred from homology"/>
<dbReference type="InterPro" id="IPR015867">
    <property type="entry name" value="N-reg_PII/ATP_PRibTrfase_C"/>
</dbReference>
<sequence>MRPGDAVQRLTVFVGEADQWKHRPVYSEIVQRAHDFGLSGAAVFRGLEGYGALHRIHTSRILSLSEDLPVAVVIVDEAEKIQAFLPRLEGLVTAGLAIVDDVTVVHAFGKRHNGGQTDRAGRGTES</sequence>
<comment type="similarity">
    <text evidence="1">Belongs to the UPF0166 family.</text>
</comment>
<dbReference type="Proteomes" id="UP001597277">
    <property type="component" value="Unassembled WGS sequence"/>
</dbReference>
<dbReference type="EMBL" id="JBHUEE010000005">
    <property type="protein sequence ID" value="MFD1718195.1"/>
    <property type="molecule type" value="Genomic_DNA"/>
</dbReference>
<reference evidence="3" key="1">
    <citation type="journal article" date="2019" name="Int. J. Syst. Evol. Microbiol.">
        <title>The Global Catalogue of Microorganisms (GCM) 10K type strain sequencing project: providing services to taxonomists for standard genome sequencing and annotation.</title>
        <authorList>
            <consortium name="The Broad Institute Genomics Platform"/>
            <consortium name="The Broad Institute Genome Sequencing Center for Infectious Disease"/>
            <person name="Wu L."/>
            <person name="Ma J."/>
        </authorList>
    </citation>
    <scope>NUCLEOTIDE SEQUENCE [LARGE SCALE GENOMIC DNA]</scope>
    <source>
        <strain evidence="3">JCM 17130</strain>
    </source>
</reference>
<name>A0ABW4L6B5_9MICO</name>
<dbReference type="RefSeq" id="WP_388006008.1">
    <property type="nucleotide sequence ID" value="NZ_JBHUEE010000005.1"/>
</dbReference>
<keyword evidence="3" id="KW-1185">Reference proteome</keyword>
<accession>A0ABW4L6B5</accession>
<evidence type="ECO:0000256" key="1">
    <source>
        <dbReference type="ARBA" id="ARBA00010554"/>
    </source>
</evidence>
<evidence type="ECO:0000313" key="3">
    <source>
        <dbReference type="Proteomes" id="UP001597277"/>
    </source>
</evidence>
<dbReference type="PANTHER" id="PTHR35983:SF1">
    <property type="entry name" value="UPF0166 PROTEIN TM_0021"/>
    <property type="match status" value="1"/>
</dbReference>
<organism evidence="2 3">
    <name type="scientific">Georgenia deserti</name>
    <dbReference type="NCBI Taxonomy" id="2093781"/>
    <lineage>
        <taxon>Bacteria</taxon>
        <taxon>Bacillati</taxon>
        <taxon>Actinomycetota</taxon>
        <taxon>Actinomycetes</taxon>
        <taxon>Micrococcales</taxon>
        <taxon>Bogoriellaceae</taxon>
        <taxon>Georgenia</taxon>
    </lineage>
</organism>
<dbReference type="Gene3D" id="3.30.70.120">
    <property type="match status" value="1"/>
</dbReference>
<dbReference type="InterPro" id="IPR011322">
    <property type="entry name" value="N-reg_PII-like_a/b"/>
</dbReference>
<dbReference type="PANTHER" id="PTHR35983">
    <property type="entry name" value="UPF0166 PROTEIN TM_0021"/>
    <property type="match status" value="1"/>
</dbReference>
<evidence type="ECO:0000313" key="2">
    <source>
        <dbReference type="EMBL" id="MFD1718195.1"/>
    </source>
</evidence>
<dbReference type="SUPFAM" id="SSF54913">
    <property type="entry name" value="GlnB-like"/>
    <property type="match status" value="1"/>
</dbReference>
<dbReference type="Pfam" id="PF02641">
    <property type="entry name" value="DUF190"/>
    <property type="match status" value="1"/>
</dbReference>
<protein>
    <submittedName>
        <fullName evidence="2">DUF190 domain-containing protein</fullName>
    </submittedName>
</protein>
<dbReference type="InterPro" id="IPR003793">
    <property type="entry name" value="UPF0166"/>
</dbReference>
<gene>
    <name evidence="2" type="ORF">ACFSE6_10130</name>
</gene>